<evidence type="ECO:0000256" key="1">
    <source>
        <dbReference type="ARBA" id="ARBA00000971"/>
    </source>
</evidence>
<dbReference type="Pfam" id="PF00254">
    <property type="entry name" value="FKBP_C"/>
    <property type="match status" value="1"/>
</dbReference>
<organism evidence="8 9">
    <name type="scientific">Candidatus Parvarchaeum acidiphilum ARMAN-4</name>
    <dbReference type="NCBI Taxonomy" id="662760"/>
    <lineage>
        <taxon>Archaea</taxon>
        <taxon>Candidatus Parvarchaeota</taxon>
        <taxon>Candidatus Parvarchaeum</taxon>
    </lineage>
</organism>
<comment type="catalytic activity">
    <reaction evidence="1 5 6">
        <text>[protein]-peptidylproline (omega=180) = [protein]-peptidylproline (omega=0)</text>
        <dbReference type="Rhea" id="RHEA:16237"/>
        <dbReference type="Rhea" id="RHEA-COMP:10747"/>
        <dbReference type="Rhea" id="RHEA-COMP:10748"/>
        <dbReference type="ChEBI" id="CHEBI:83833"/>
        <dbReference type="ChEBI" id="CHEBI:83834"/>
        <dbReference type="EC" id="5.2.1.8"/>
    </reaction>
</comment>
<dbReference type="Proteomes" id="UP000009375">
    <property type="component" value="Unassembled WGS sequence"/>
</dbReference>
<dbReference type="SUPFAM" id="SSF54534">
    <property type="entry name" value="FKBP-like"/>
    <property type="match status" value="1"/>
</dbReference>
<feature type="domain" description="PPIase FKBP-type" evidence="7">
    <location>
        <begin position="5"/>
        <end position="105"/>
    </location>
</feature>
<keyword evidence="4 5" id="KW-0413">Isomerase</keyword>
<dbReference type="PROSITE" id="PS50059">
    <property type="entry name" value="FKBP_PPIASE"/>
    <property type="match status" value="1"/>
</dbReference>
<keyword evidence="3 5" id="KW-0697">Rotamase</keyword>
<dbReference type="InterPro" id="IPR054016">
    <property type="entry name" value="FKBP26_IF"/>
</dbReference>
<accession>D2EFD0</accession>
<dbReference type="GO" id="GO:0003755">
    <property type="term" value="F:peptidyl-prolyl cis-trans isomerase activity"/>
    <property type="evidence" value="ECO:0007669"/>
    <property type="project" value="UniProtKB-UniRule"/>
</dbReference>
<dbReference type="InterPro" id="IPR046357">
    <property type="entry name" value="PPIase_dom_sf"/>
</dbReference>
<proteinExistence type="inferred from homology"/>
<evidence type="ECO:0000256" key="5">
    <source>
        <dbReference type="PROSITE-ProRule" id="PRU00277"/>
    </source>
</evidence>
<sequence>MIKENDFVMINFVGRITATNRIFDLTDKKVADQENITGDYNFSPVLVIPSGNYVLKAISDSLIGKNVGDKYSIIVPPKDGFGEFDKKLIKTYGISVFRSNNINPSVGDMILLDDKMATVLAINSGRVMVSYNHPLAGKELKYEIEILSIIENDIDKYSAIFQHYTGKAPEKVDVDGENIKIFTKEEAKPYIKDSISMDIAKYINKSLKTDIIND</sequence>
<evidence type="ECO:0000256" key="3">
    <source>
        <dbReference type="ARBA" id="ARBA00023110"/>
    </source>
</evidence>
<evidence type="ECO:0000313" key="9">
    <source>
        <dbReference type="Proteomes" id="UP000009375"/>
    </source>
</evidence>
<dbReference type="Gene3D" id="2.40.10.330">
    <property type="match status" value="1"/>
</dbReference>
<dbReference type="InterPro" id="IPR001179">
    <property type="entry name" value="PPIase_FKBP_dom"/>
</dbReference>
<evidence type="ECO:0000256" key="2">
    <source>
        <dbReference type="ARBA" id="ARBA00006577"/>
    </source>
</evidence>
<dbReference type="PANTHER" id="PTHR47861">
    <property type="entry name" value="FKBP-TYPE PEPTIDYL-PROLYL CIS-TRANS ISOMERASE SLYD"/>
    <property type="match status" value="1"/>
</dbReference>
<dbReference type="Gene3D" id="3.10.50.40">
    <property type="match status" value="1"/>
</dbReference>
<name>D2EFD0_PARA4</name>
<dbReference type="AlphaFoldDB" id="D2EFD0"/>
<dbReference type="EMBL" id="GG730045">
    <property type="protein sequence ID" value="EEZ92935.1"/>
    <property type="molecule type" value="Genomic_DNA"/>
</dbReference>
<gene>
    <name evidence="8" type="ORF">BJBARM4_0448</name>
</gene>
<dbReference type="Pfam" id="PF22199">
    <property type="entry name" value="FKBP26_IF"/>
    <property type="match status" value="1"/>
</dbReference>
<dbReference type="PANTHER" id="PTHR47861:SF2">
    <property type="entry name" value="LONG-TYPE PEPTIDYL-PROLYL CIS-TRANS ISOMERASE"/>
    <property type="match status" value="1"/>
</dbReference>
<comment type="similarity">
    <text evidence="2 6">Belongs to the FKBP-type PPIase family.</text>
</comment>
<reference evidence="8 9" key="1">
    <citation type="journal article" date="2010" name="Proc. Natl. Acad. Sci. U.S.A.">
        <title>Enigmatic, ultrasmall, uncultivated Archaea.</title>
        <authorList>
            <person name="Baker B.J."/>
            <person name="Comolli L.R."/>
            <person name="Dick G.J."/>
            <person name="Hauser L.J."/>
            <person name="Hyatt D."/>
            <person name="Dill B.D."/>
            <person name="Land M.L."/>
            <person name="Verberkmoes N.C."/>
            <person name="Hettich R.L."/>
            <person name="Banfield J.F."/>
        </authorList>
    </citation>
    <scope>NUCLEOTIDE SEQUENCE [LARGE SCALE GENOMIC DNA]</scope>
</reference>
<protein>
    <recommendedName>
        <fullName evidence="6">Peptidyl-prolyl cis-trans isomerase</fullName>
        <ecNumber evidence="6">5.2.1.8</ecNumber>
    </recommendedName>
</protein>
<evidence type="ECO:0000259" key="7">
    <source>
        <dbReference type="PROSITE" id="PS50059"/>
    </source>
</evidence>
<dbReference type="InterPro" id="IPR048261">
    <property type="entry name" value="SlpA/SlyD-like_ins_sf"/>
</dbReference>
<dbReference type="EC" id="5.2.1.8" evidence="6"/>
<evidence type="ECO:0000313" key="8">
    <source>
        <dbReference type="EMBL" id="EEZ92935.1"/>
    </source>
</evidence>
<evidence type="ECO:0000256" key="4">
    <source>
        <dbReference type="ARBA" id="ARBA00023235"/>
    </source>
</evidence>
<evidence type="ECO:0000256" key="6">
    <source>
        <dbReference type="RuleBase" id="RU003915"/>
    </source>
</evidence>